<evidence type="ECO:0000256" key="6">
    <source>
        <dbReference type="ARBA" id="ARBA00034003"/>
    </source>
</evidence>
<dbReference type="InterPro" id="IPR016059">
    <property type="entry name" value="DNA_ligase_ATP-dep_CS"/>
</dbReference>
<keyword evidence="4 7" id="KW-0547">Nucleotide-binding</keyword>
<evidence type="ECO:0000259" key="10">
    <source>
        <dbReference type="PROSITE" id="PS50160"/>
    </source>
</evidence>
<dbReference type="CDD" id="cd07969">
    <property type="entry name" value="OBF_DNA_ligase_I"/>
    <property type="match status" value="1"/>
</dbReference>
<comment type="caution">
    <text evidence="11">The sequence shown here is derived from an EMBL/GenBank/DDBJ whole genome shotgun (WGS) entry which is preliminary data.</text>
</comment>
<dbReference type="Pfam" id="PF04679">
    <property type="entry name" value="DNA_ligase_A_C"/>
    <property type="match status" value="1"/>
</dbReference>
<dbReference type="PROSITE" id="PS00697">
    <property type="entry name" value="DNA_LIGASE_A1"/>
    <property type="match status" value="1"/>
</dbReference>
<dbReference type="InterPro" id="IPR050191">
    <property type="entry name" value="ATP-dep_DNA_ligase"/>
</dbReference>
<evidence type="ECO:0000313" key="11">
    <source>
        <dbReference type="EMBL" id="KAG6761983.1"/>
    </source>
</evidence>
<dbReference type="PANTHER" id="PTHR45674:SF4">
    <property type="entry name" value="DNA LIGASE 1"/>
    <property type="match status" value="1"/>
</dbReference>
<feature type="compositionally biased region" description="Low complexity" evidence="9">
    <location>
        <begin position="66"/>
        <end position="85"/>
    </location>
</feature>
<evidence type="ECO:0000256" key="9">
    <source>
        <dbReference type="SAM" id="MobiDB-lite"/>
    </source>
</evidence>
<dbReference type="EMBL" id="JAAWWB010000017">
    <property type="protein sequence ID" value="KAG6761983.1"/>
    <property type="molecule type" value="Genomic_DNA"/>
</dbReference>
<keyword evidence="7" id="KW-0233">DNA recombination</keyword>
<feature type="domain" description="ATP-dependent DNA ligase family profile" evidence="10">
    <location>
        <begin position="609"/>
        <end position="745"/>
    </location>
</feature>
<dbReference type="PANTHER" id="PTHR45674">
    <property type="entry name" value="DNA LIGASE 1/3 FAMILY MEMBER"/>
    <property type="match status" value="1"/>
</dbReference>
<dbReference type="InterPro" id="IPR012309">
    <property type="entry name" value="DNA_ligase_ATP-dep_C"/>
</dbReference>
<evidence type="ECO:0000256" key="8">
    <source>
        <dbReference type="RuleBase" id="RU004196"/>
    </source>
</evidence>
<dbReference type="GO" id="GO:0071897">
    <property type="term" value="P:DNA biosynthetic process"/>
    <property type="evidence" value="ECO:0007669"/>
    <property type="project" value="InterPro"/>
</dbReference>
<name>A0A8X7Z0B7_POPTO</name>
<sequence>MLRLRPCVSIRSIYSTRHSKLLSPLIPSLLFSKSPSFLKTHTLYLNPNSTMSTSRPSAFDALMSNARAAASAKKKTQPQPQSKSSSPKKRKTLDHPQNPDKTLNSVQNPQTDESKKLINTPDSSNEPKSEPNSRSDSLLKVNESNKLRVEDKNTELKSKIVLLKKKAGDFKPEMMANWEKGERVPFIFVSLAFDLIANETGRIVITDIVCNMLRTVMDTTPEDLVAVVYLLANKVAPAHEGVELGIGEALIIKALAEACGRKEKEVKKQYKDLGDLGLVAKASRSSQSMMRKPDPLTITKVFNTFQQIAKAIRQHSLSFPKQEKNTKKHYLENNVLEKDMPTFPWEESGKDSQDKKKNHIKALLVAATDCEPLYLIRLLQTKLRIGLAEQTLLAALGQAAVYTEEHSTPPPHIQSPLEEELFPSRVVPSLLPYSQSILALKEFEVDSTLALKEFEVDSIAAKIVKQVYSVLPVYDKIVPALLSDGVWNLPKTCSFTPGVPVGPMLAKPTKGVSEIVTKFQDMEFTCEYKYDGERAQIHYLENGSVEIYSRNSERNTGKFPDVVAVISRLKRPSASSFILDCELVAYDREKKKILPFQILSTRARKNVVMSDIKVNVCIYAFDMLYLNDQPLIQKELKVRREHLYSSFEEEPGFFQFATAITSNDLEEIQKFLDTAVDASCEGLIIKTMNKDATYEPSRRSHNWLKLKKDYMESIGDSLDLVPIGAFHGRGKRTGVYGAFLLACYNSNNEEFQSICKIGTGFSEQVLEERSASLRSQVIPKPKSYYRFGDTTKPDVWFEPKEVWEVKAADLTISPVHRAAIGEVDPDKIPTVHVIAILCASFFKFPVLQNGVQALDVYLLMGISLRFPRLVRVREDKSPEQASSSEQVAEMYNAQKHNHQNNQDDNDDDD</sequence>
<dbReference type="GO" id="GO:0005634">
    <property type="term" value="C:nucleus"/>
    <property type="evidence" value="ECO:0007669"/>
    <property type="project" value="TreeGrafter"/>
</dbReference>
<keyword evidence="3" id="KW-0235">DNA replication</keyword>
<dbReference type="PROSITE" id="PS50160">
    <property type="entry name" value="DNA_LIGASE_A3"/>
    <property type="match status" value="1"/>
</dbReference>
<accession>A0A8X7Z0B7</accession>
<gene>
    <name evidence="11" type="ORF">POTOM_032463</name>
</gene>
<evidence type="ECO:0000256" key="3">
    <source>
        <dbReference type="ARBA" id="ARBA00022705"/>
    </source>
</evidence>
<keyword evidence="7" id="KW-0227">DNA damage</keyword>
<dbReference type="GO" id="GO:0006281">
    <property type="term" value="P:DNA repair"/>
    <property type="evidence" value="ECO:0007669"/>
    <property type="project" value="UniProtKB-KW"/>
</dbReference>
<dbReference type="GO" id="GO:0006273">
    <property type="term" value="P:lagging strand elongation"/>
    <property type="evidence" value="ECO:0007669"/>
    <property type="project" value="TreeGrafter"/>
</dbReference>
<dbReference type="Proteomes" id="UP000886885">
    <property type="component" value="Chromosome 9A"/>
</dbReference>
<keyword evidence="2 7" id="KW-0436">Ligase</keyword>
<proteinExistence type="inferred from homology"/>
<feature type="compositionally biased region" description="Polar residues" evidence="9">
    <location>
        <begin position="99"/>
        <end position="111"/>
    </location>
</feature>
<dbReference type="PROSITE" id="PS00333">
    <property type="entry name" value="DNA_LIGASE_A2"/>
    <property type="match status" value="1"/>
</dbReference>
<dbReference type="EC" id="6.5.1.1" evidence="7"/>
<evidence type="ECO:0000256" key="5">
    <source>
        <dbReference type="ARBA" id="ARBA00022840"/>
    </source>
</evidence>
<evidence type="ECO:0000256" key="1">
    <source>
        <dbReference type="ARBA" id="ARBA00007572"/>
    </source>
</evidence>
<dbReference type="InterPro" id="IPR000977">
    <property type="entry name" value="DNA_ligase_ATP-dep"/>
</dbReference>
<dbReference type="AlphaFoldDB" id="A0A8X7Z0B7"/>
<dbReference type="Pfam" id="PF01068">
    <property type="entry name" value="DNA_ligase_A_M"/>
    <property type="match status" value="1"/>
</dbReference>
<evidence type="ECO:0000313" key="12">
    <source>
        <dbReference type="Proteomes" id="UP000886885"/>
    </source>
</evidence>
<reference evidence="11" key="1">
    <citation type="journal article" date="2020" name="bioRxiv">
        <title>Hybrid origin of Populus tomentosa Carr. identified through genome sequencing and phylogenomic analysis.</title>
        <authorList>
            <person name="An X."/>
            <person name="Gao K."/>
            <person name="Chen Z."/>
            <person name="Li J."/>
            <person name="Yang X."/>
            <person name="Yang X."/>
            <person name="Zhou J."/>
            <person name="Guo T."/>
            <person name="Zhao T."/>
            <person name="Huang S."/>
            <person name="Miao D."/>
            <person name="Khan W.U."/>
            <person name="Rao P."/>
            <person name="Ye M."/>
            <person name="Lei B."/>
            <person name="Liao W."/>
            <person name="Wang J."/>
            <person name="Ji L."/>
            <person name="Li Y."/>
            <person name="Guo B."/>
            <person name="Mustafa N.S."/>
            <person name="Li S."/>
            <person name="Yun Q."/>
            <person name="Keller S.R."/>
            <person name="Mao J."/>
            <person name="Zhang R."/>
            <person name="Strauss S.H."/>
        </authorList>
    </citation>
    <scope>NUCLEOTIDE SEQUENCE</scope>
    <source>
        <strain evidence="11">GM15</strain>
        <tissue evidence="11">Leaf</tissue>
    </source>
</reference>
<dbReference type="FunFam" id="2.40.50.140:FF:000062">
    <property type="entry name" value="DNA ligase"/>
    <property type="match status" value="1"/>
</dbReference>
<comment type="catalytic activity">
    <reaction evidence="6 7">
        <text>ATP + (deoxyribonucleotide)n-3'-hydroxyl + 5'-phospho-(deoxyribonucleotide)m = (deoxyribonucleotide)n+m + AMP + diphosphate.</text>
        <dbReference type="EC" id="6.5.1.1"/>
    </reaction>
</comment>
<protein>
    <recommendedName>
        <fullName evidence="7">DNA ligase</fullName>
        <ecNumber evidence="7">6.5.1.1</ecNumber>
    </recommendedName>
</protein>
<keyword evidence="5 7" id="KW-0067">ATP-binding</keyword>
<dbReference type="NCBIfam" id="TIGR00574">
    <property type="entry name" value="dnl1"/>
    <property type="match status" value="1"/>
</dbReference>
<dbReference type="OrthoDB" id="206088at2759"/>
<comment type="similarity">
    <text evidence="1 8">Belongs to the ATP-dependent DNA ligase family.</text>
</comment>
<keyword evidence="12" id="KW-1185">Reference proteome</keyword>
<dbReference type="GO" id="GO:0003677">
    <property type="term" value="F:DNA binding"/>
    <property type="evidence" value="ECO:0007669"/>
    <property type="project" value="InterPro"/>
</dbReference>
<dbReference type="InterPro" id="IPR012308">
    <property type="entry name" value="DNA_ligase_ATP-dep_N"/>
</dbReference>
<dbReference type="GO" id="GO:0003910">
    <property type="term" value="F:DNA ligase (ATP) activity"/>
    <property type="evidence" value="ECO:0007669"/>
    <property type="project" value="UniProtKB-EC"/>
</dbReference>
<evidence type="ECO:0000256" key="7">
    <source>
        <dbReference type="RuleBase" id="RU000617"/>
    </source>
</evidence>
<dbReference type="GO" id="GO:0005524">
    <property type="term" value="F:ATP binding"/>
    <property type="evidence" value="ECO:0007669"/>
    <property type="project" value="UniProtKB-KW"/>
</dbReference>
<dbReference type="Pfam" id="PF04675">
    <property type="entry name" value="DNA_ligase_A_N"/>
    <property type="match status" value="1"/>
</dbReference>
<dbReference type="GO" id="GO:0006310">
    <property type="term" value="P:DNA recombination"/>
    <property type="evidence" value="ECO:0007669"/>
    <property type="project" value="UniProtKB-KW"/>
</dbReference>
<feature type="region of interest" description="Disordered" evidence="9">
    <location>
        <begin position="66"/>
        <end position="141"/>
    </location>
</feature>
<dbReference type="GO" id="GO:0005739">
    <property type="term" value="C:mitochondrion"/>
    <property type="evidence" value="ECO:0007669"/>
    <property type="project" value="TreeGrafter"/>
</dbReference>
<dbReference type="CDD" id="cd07900">
    <property type="entry name" value="Adenylation_DNA_ligase_I_Euk"/>
    <property type="match status" value="1"/>
</dbReference>
<keyword evidence="7" id="KW-0234">DNA repair</keyword>
<evidence type="ECO:0000256" key="2">
    <source>
        <dbReference type="ARBA" id="ARBA00022598"/>
    </source>
</evidence>
<organism evidence="11 12">
    <name type="scientific">Populus tomentosa</name>
    <name type="common">Chinese white poplar</name>
    <dbReference type="NCBI Taxonomy" id="118781"/>
    <lineage>
        <taxon>Eukaryota</taxon>
        <taxon>Viridiplantae</taxon>
        <taxon>Streptophyta</taxon>
        <taxon>Embryophyta</taxon>
        <taxon>Tracheophyta</taxon>
        <taxon>Spermatophyta</taxon>
        <taxon>Magnoliopsida</taxon>
        <taxon>eudicotyledons</taxon>
        <taxon>Gunneridae</taxon>
        <taxon>Pentapetalae</taxon>
        <taxon>rosids</taxon>
        <taxon>fabids</taxon>
        <taxon>Malpighiales</taxon>
        <taxon>Salicaceae</taxon>
        <taxon>Saliceae</taxon>
        <taxon>Populus</taxon>
    </lineage>
</organism>
<feature type="region of interest" description="Disordered" evidence="9">
    <location>
        <begin position="875"/>
        <end position="909"/>
    </location>
</feature>
<evidence type="ECO:0000256" key="4">
    <source>
        <dbReference type="ARBA" id="ARBA00022741"/>
    </source>
</evidence>
<dbReference type="FunFam" id="3.30.470.30:FF:000016">
    <property type="entry name" value="DNA ligase"/>
    <property type="match status" value="1"/>
</dbReference>
<dbReference type="InterPro" id="IPR012310">
    <property type="entry name" value="DNA_ligase_ATP-dep_cent"/>
</dbReference>